<dbReference type="GO" id="GO:0046872">
    <property type="term" value="F:metal ion binding"/>
    <property type="evidence" value="ECO:0007669"/>
    <property type="project" value="UniProtKB-KW"/>
</dbReference>
<dbReference type="NCBIfam" id="NF004531">
    <property type="entry name" value="PRK05878.1"/>
    <property type="match status" value="1"/>
</dbReference>
<dbReference type="Gene3D" id="3.50.30.10">
    <property type="entry name" value="Phosphohistidine domain"/>
    <property type="match status" value="1"/>
</dbReference>
<evidence type="ECO:0000259" key="10">
    <source>
        <dbReference type="Pfam" id="PF00391"/>
    </source>
</evidence>
<keyword evidence="13" id="KW-0670">Pyruvate</keyword>
<keyword evidence="6" id="KW-0547">Nucleotide-binding</keyword>
<reference evidence="13" key="1">
    <citation type="submission" date="2018-06" db="EMBL/GenBank/DDBJ databases">
        <authorList>
            <person name="Zhirakovskaya E."/>
        </authorList>
    </citation>
    <scope>NUCLEOTIDE SEQUENCE</scope>
</reference>
<keyword evidence="7 13" id="KW-0418">Kinase</keyword>
<evidence type="ECO:0000256" key="1">
    <source>
        <dbReference type="ARBA" id="ARBA00001946"/>
    </source>
</evidence>
<feature type="domain" description="PEP-utilising enzyme C-terminal" evidence="12">
    <location>
        <begin position="556"/>
        <end position="745"/>
    </location>
</feature>
<keyword evidence="5" id="KW-0479">Metal-binding</keyword>
<dbReference type="InterPro" id="IPR036637">
    <property type="entry name" value="Phosphohistidine_dom_sf"/>
</dbReference>
<dbReference type="Pfam" id="PF01326">
    <property type="entry name" value="PPDK_N"/>
    <property type="match status" value="3"/>
</dbReference>
<proteinExistence type="inferred from homology"/>
<dbReference type="EC" id="2.7.9.1" evidence="3"/>
<evidence type="ECO:0000259" key="11">
    <source>
        <dbReference type="Pfam" id="PF01326"/>
    </source>
</evidence>
<dbReference type="InterPro" id="IPR002192">
    <property type="entry name" value="PPDK_AMP/ATP-bd"/>
</dbReference>
<dbReference type="Pfam" id="PF00391">
    <property type="entry name" value="PEP-utilizers"/>
    <property type="match status" value="1"/>
</dbReference>
<dbReference type="InterPro" id="IPR000121">
    <property type="entry name" value="PEP_util_C"/>
</dbReference>
<dbReference type="Gene3D" id="3.30.470.20">
    <property type="entry name" value="ATP-grasp fold, B domain"/>
    <property type="match status" value="1"/>
</dbReference>
<evidence type="ECO:0000313" key="13">
    <source>
        <dbReference type="EMBL" id="VAX39718.1"/>
    </source>
</evidence>
<dbReference type="AlphaFoldDB" id="A0A3B1DUI6"/>
<dbReference type="Pfam" id="PF02896">
    <property type="entry name" value="PEP-utilizers_C"/>
    <property type="match status" value="1"/>
</dbReference>
<dbReference type="InterPro" id="IPR013815">
    <property type="entry name" value="ATP_grasp_subdomain_1"/>
</dbReference>
<dbReference type="NCBIfam" id="TIGR01828">
    <property type="entry name" value="pyru_phos_dikin"/>
    <property type="match status" value="1"/>
</dbReference>
<evidence type="ECO:0000256" key="2">
    <source>
        <dbReference type="ARBA" id="ARBA00007837"/>
    </source>
</evidence>
<evidence type="ECO:0000256" key="3">
    <source>
        <dbReference type="ARBA" id="ARBA00011994"/>
    </source>
</evidence>
<dbReference type="InterPro" id="IPR018274">
    <property type="entry name" value="PEP_util_AS"/>
</dbReference>
<sequence>MSSKYVYFFGAGKADGETTMKNLLGGKGANLAEMTNIGLPVPAGFTITTDVCTYYYENDNTYPPELKEEVAKAMEGIEKAMGAKFGCHENPLLLSCRSGARESMPGMMDTVLNIGLNEETVAALAKQTGSEAFAWDSYRRFIQMYGGVVLDMKPKNKEDEDYFENILHHKKEQAGVKYDSDLTAEHLKEIVAEYKAVIKKVTNVDFPTDPTEQIWGAISAVFGSWMNDRAMVYRRDYGIPHQWGTATNVQAMVFGNLGDDCATGVGLTRDCSMGEPGFCGDYLINAQGEDVVAGIRTPQRIEVSLGDVMPEAFKELTDIGVKLEQHYKEVQDIEFTVQRGQVWMLQTRNAKRTGFAAVRIAVDLVEEGLITEKQALERRRIPASDLEQLLQPIFDVATKKKAEEEGNFLAKGINAGPGAATGQICFHAADAEALHEKDPTCQLILVRRETSPEDLRGMRISNGILTAFGGASSHAALVSRQMGKVCIVGCSELDIDYHEATMTVGAKVLKAGDWISIDGFTGDVFAGQIPTSPSEVIEVLLHKTKTPEESEIYQRYAKLMGWADKYRTLNVRANAEQDEAPEAVAFGAEGIGLCRTEHMFFSHLDEIREMILAETQETREIALAKLLPFQKEDFTSLFRTLGDKPVTIRLLDPPLHEFLSAEQLHENPDLAHKLADIVGGSVETIERRVEELKELNPMLGHRGCRLGIVYPEITAMQARAIFEAACVVQKEGINVHPEVMVPLVGFGRE</sequence>
<dbReference type="EMBL" id="UOGL01000359">
    <property type="protein sequence ID" value="VAX39718.1"/>
    <property type="molecule type" value="Genomic_DNA"/>
</dbReference>
<evidence type="ECO:0000256" key="9">
    <source>
        <dbReference type="ARBA" id="ARBA00022842"/>
    </source>
</evidence>
<dbReference type="SUPFAM" id="SSF52009">
    <property type="entry name" value="Phosphohistidine domain"/>
    <property type="match status" value="1"/>
</dbReference>
<dbReference type="GO" id="GO:0005524">
    <property type="term" value="F:ATP binding"/>
    <property type="evidence" value="ECO:0007669"/>
    <property type="project" value="UniProtKB-KW"/>
</dbReference>
<dbReference type="Gene3D" id="3.20.20.60">
    <property type="entry name" value="Phosphoenolpyruvate-binding domains"/>
    <property type="match status" value="1"/>
</dbReference>
<evidence type="ECO:0000256" key="4">
    <source>
        <dbReference type="ARBA" id="ARBA00022679"/>
    </source>
</evidence>
<dbReference type="PANTHER" id="PTHR22931">
    <property type="entry name" value="PHOSPHOENOLPYRUVATE DIKINASE-RELATED"/>
    <property type="match status" value="1"/>
</dbReference>
<keyword evidence="9" id="KW-0460">Magnesium</keyword>
<evidence type="ECO:0000256" key="6">
    <source>
        <dbReference type="ARBA" id="ARBA00022741"/>
    </source>
</evidence>
<dbReference type="GO" id="GO:0050242">
    <property type="term" value="F:pyruvate, phosphate dikinase activity"/>
    <property type="evidence" value="ECO:0007669"/>
    <property type="project" value="UniProtKB-EC"/>
</dbReference>
<evidence type="ECO:0000256" key="5">
    <source>
        <dbReference type="ARBA" id="ARBA00022723"/>
    </source>
</evidence>
<dbReference type="InterPro" id="IPR008279">
    <property type="entry name" value="PEP-util_enz_mobile_dom"/>
</dbReference>
<feature type="domain" description="Pyruvate phosphate dikinase AMP/ATP-binding" evidence="11">
    <location>
        <begin position="61"/>
        <end position="304"/>
    </location>
</feature>
<dbReference type="InterPro" id="IPR010121">
    <property type="entry name" value="Pyruvate_phosphate_dikinase"/>
</dbReference>
<comment type="similarity">
    <text evidence="2">Belongs to the PEP-utilizing enzyme family.</text>
</comment>
<feature type="domain" description="PEP-utilising enzyme mobile" evidence="10">
    <location>
        <begin position="444"/>
        <end position="522"/>
    </location>
</feature>
<dbReference type="PANTHER" id="PTHR22931:SF9">
    <property type="entry name" value="PYRUVATE, PHOSPHATE DIKINASE 1, CHLOROPLASTIC"/>
    <property type="match status" value="1"/>
</dbReference>
<keyword evidence="8" id="KW-0067">ATP-binding</keyword>
<dbReference type="InterPro" id="IPR015813">
    <property type="entry name" value="Pyrv/PenolPyrv_kinase-like_dom"/>
</dbReference>
<dbReference type="SUPFAM" id="SSF56059">
    <property type="entry name" value="Glutathione synthetase ATP-binding domain-like"/>
    <property type="match status" value="1"/>
</dbReference>
<gene>
    <name evidence="13" type="ORF">MNBD_PLANCTO02-666</name>
</gene>
<comment type="cofactor">
    <cofactor evidence="1">
        <name>Mg(2+)</name>
        <dbReference type="ChEBI" id="CHEBI:18420"/>
    </cofactor>
</comment>
<evidence type="ECO:0000256" key="8">
    <source>
        <dbReference type="ARBA" id="ARBA00022840"/>
    </source>
</evidence>
<evidence type="ECO:0000259" key="12">
    <source>
        <dbReference type="Pfam" id="PF02896"/>
    </source>
</evidence>
<feature type="domain" description="Pyruvate phosphate dikinase AMP/ATP-binding" evidence="11">
    <location>
        <begin position="22"/>
        <end position="59"/>
    </location>
</feature>
<keyword evidence="4 13" id="KW-0808">Transferase</keyword>
<evidence type="ECO:0000256" key="7">
    <source>
        <dbReference type="ARBA" id="ARBA00022777"/>
    </source>
</evidence>
<accession>A0A3B1DUI6</accession>
<dbReference type="InterPro" id="IPR040442">
    <property type="entry name" value="Pyrv_kinase-like_dom_sf"/>
</dbReference>
<dbReference type="Gene3D" id="1.10.189.10">
    <property type="entry name" value="Pyruvate Phosphate Dikinase, domain 2"/>
    <property type="match status" value="1"/>
</dbReference>
<feature type="non-terminal residue" evidence="13">
    <location>
        <position position="749"/>
    </location>
</feature>
<dbReference type="Gene3D" id="3.30.1490.20">
    <property type="entry name" value="ATP-grasp fold, A domain"/>
    <property type="match status" value="1"/>
</dbReference>
<dbReference type="PIRSF" id="PIRSF000853">
    <property type="entry name" value="PPDK"/>
    <property type="match status" value="1"/>
</dbReference>
<dbReference type="GO" id="GO:0016301">
    <property type="term" value="F:kinase activity"/>
    <property type="evidence" value="ECO:0007669"/>
    <property type="project" value="UniProtKB-KW"/>
</dbReference>
<dbReference type="SUPFAM" id="SSF51621">
    <property type="entry name" value="Phosphoenolpyruvate/pyruvate domain"/>
    <property type="match status" value="1"/>
</dbReference>
<name>A0A3B1DUI6_9ZZZZ</name>
<dbReference type="PROSITE" id="PS00370">
    <property type="entry name" value="PEP_ENZYMES_PHOS_SITE"/>
    <property type="match status" value="1"/>
</dbReference>
<feature type="domain" description="Pyruvate phosphate dikinase AMP/ATP-binding" evidence="11">
    <location>
        <begin position="311"/>
        <end position="361"/>
    </location>
</feature>
<protein>
    <recommendedName>
        <fullName evidence="3">pyruvate, phosphate dikinase</fullName>
        <ecNumber evidence="3">2.7.9.1</ecNumber>
    </recommendedName>
</protein>
<dbReference type="Gene3D" id="1.20.80.30">
    <property type="match status" value="1"/>
</dbReference>
<organism evidence="13">
    <name type="scientific">hydrothermal vent metagenome</name>
    <dbReference type="NCBI Taxonomy" id="652676"/>
    <lineage>
        <taxon>unclassified sequences</taxon>
        <taxon>metagenomes</taxon>
        <taxon>ecological metagenomes</taxon>
    </lineage>
</organism>